<evidence type="ECO:0000256" key="1">
    <source>
        <dbReference type="SAM" id="MobiDB-lite"/>
    </source>
</evidence>
<evidence type="ECO:0008006" key="4">
    <source>
        <dbReference type="Google" id="ProtNLM"/>
    </source>
</evidence>
<gene>
    <name evidence="2" type="ORF">EV138_6059</name>
</gene>
<accession>A0A4R7SX80</accession>
<evidence type="ECO:0000313" key="2">
    <source>
        <dbReference type="EMBL" id="TDU83595.1"/>
    </source>
</evidence>
<organism evidence="2 3">
    <name type="scientific">Kribbella voronezhensis</name>
    <dbReference type="NCBI Taxonomy" id="2512212"/>
    <lineage>
        <taxon>Bacteria</taxon>
        <taxon>Bacillati</taxon>
        <taxon>Actinomycetota</taxon>
        <taxon>Actinomycetes</taxon>
        <taxon>Propionibacteriales</taxon>
        <taxon>Kribbellaceae</taxon>
        <taxon>Kribbella</taxon>
    </lineage>
</organism>
<feature type="region of interest" description="Disordered" evidence="1">
    <location>
        <begin position="75"/>
        <end position="117"/>
    </location>
</feature>
<comment type="caution">
    <text evidence="2">The sequence shown here is derived from an EMBL/GenBank/DDBJ whole genome shotgun (WGS) entry which is preliminary data.</text>
</comment>
<protein>
    <recommendedName>
        <fullName evidence="4">Phosphodiester glycosidase domain-containing protein</fullName>
    </recommendedName>
</protein>
<sequence>MKQSLRTPLRKQRRRRRLRWIALIICLLLVVPMVSYVRALLYPGNASFSVRSVEWVRDHGGGKLIDTIETWKYSHQAPPTAGPPQDVTAAAPGPATAKNSARLPKVTPPSGLPPISHEATWASARRDSKGRTLLWTTWFRPDPAHQPVTVAAALVPRGVDSLHLMPGTREPVVGMASPVGYSVPAGAYPGLVAVFNSGFKMKDAHGGWWTTWSAAVPLVDGRASLVISRDGSARIGAWNSTVRMTPDVVAVRQNLDLVITGGVIANGLADNASGRWGSSRSQFQYTWRSGLGTDARGDLIYVAGNRLTLATLAAAMHDAGIRDGMELDIHSAMVSFDIEQPRSSGVVTGRRLLASMASGADRYLRTDQRDFFYVVAR</sequence>
<evidence type="ECO:0000313" key="3">
    <source>
        <dbReference type="Proteomes" id="UP000295151"/>
    </source>
</evidence>
<proteinExistence type="predicted"/>
<reference evidence="2 3" key="1">
    <citation type="submission" date="2019-03" db="EMBL/GenBank/DDBJ databases">
        <title>Genomic Encyclopedia of Type Strains, Phase III (KMG-III): the genomes of soil and plant-associated and newly described type strains.</title>
        <authorList>
            <person name="Whitman W."/>
        </authorList>
    </citation>
    <scope>NUCLEOTIDE SEQUENCE [LARGE SCALE GENOMIC DNA]</scope>
    <source>
        <strain evidence="2 3">VKM Ac-2575</strain>
    </source>
</reference>
<dbReference type="AlphaFoldDB" id="A0A4R7SX80"/>
<dbReference type="Proteomes" id="UP000295151">
    <property type="component" value="Unassembled WGS sequence"/>
</dbReference>
<dbReference type="EMBL" id="SOCE01000002">
    <property type="protein sequence ID" value="TDU83595.1"/>
    <property type="molecule type" value="Genomic_DNA"/>
</dbReference>
<keyword evidence="3" id="KW-1185">Reference proteome</keyword>
<name>A0A4R7SX80_9ACTN</name>
<dbReference type="RefSeq" id="WP_166678796.1">
    <property type="nucleotide sequence ID" value="NZ_SOCE01000002.1"/>
</dbReference>